<protein>
    <submittedName>
        <fullName evidence="2">Uncharacterized protein</fullName>
    </submittedName>
</protein>
<reference evidence="2 3" key="1">
    <citation type="submission" date="2013-08" db="EMBL/GenBank/DDBJ databases">
        <authorList>
            <person name="Huang J."/>
            <person name="Wang G."/>
        </authorList>
    </citation>
    <scope>NUCLEOTIDE SEQUENCE [LARGE SCALE GENOMIC DNA]</scope>
    <source>
        <strain evidence="2 3">JSM 072002</strain>
    </source>
</reference>
<dbReference type="RefSeq" id="WP_036833518.1">
    <property type="nucleotide sequence ID" value="NZ_AVPG01000007.1"/>
</dbReference>
<keyword evidence="1" id="KW-0472">Membrane</keyword>
<organism evidence="2 3">
    <name type="scientific">Pontibacillus litoralis JSM 072002</name>
    <dbReference type="NCBI Taxonomy" id="1385512"/>
    <lineage>
        <taxon>Bacteria</taxon>
        <taxon>Bacillati</taxon>
        <taxon>Bacillota</taxon>
        <taxon>Bacilli</taxon>
        <taxon>Bacillales</taxon>
        <taxon>Bacillaceae</taxon>
        <taxon>Pontibacillus</taxon>
    </lineage>
</organism>
<keyword evidence="1" id="KW-0812">Transmembrane</keyword>
<sequence>MTEQKKGVNKWLVIVISAIVVIALGATAFGVMKSNSPMAMYANAEKDTLTTKWDRLKEYNKNSFVLQERLMEEAYKADADMSVNVSAEGTQVIPELQMIQGILSTLQLKMDTQVNPETNEMFGGLDIQLQGTSLASGSIYQNEESTGVKVPFLYDKYFALKNNELGDFMERMGEPSQGVTEIPNFVESNKAAFTPEQINEIVEDYNEALMKHISEDQFTLEEGVTYNEKKYDKVTIEISEETAQAMVTTLLEKLKEDERLWEEFDKQMKLQGLNPQSEQESIKESIDEALANVEKITLPNGIVGEAYIKDDVVEQETWTIEIANAEEKDTFTIVYANDYLKESEDAYTSNTTLEISNSKGKMTLNLDEKGKPNKDGFHVDYTIGVATEGEAGDFSGDVVLNADYTETSINMEFDVNMQEQEGMESIPVVDGYMNMETLNEEKDTFNNKMDIGVNVVPNDPAMANSKFNVEFNIDQNYTFTDDLTFPSLEGEEAVQVMEKSDEELAKIVQEIEKNFETYMQGMMGGLGAF</sequence>
<keyword evidence="3" id="KW-1185">Reference proteome</keyword>
<feature type="transmembrane region" description="Helical" evidence="1">
    <location>
        <begin position="12"/>
        <end position="32"/>
    </location>
</feature>
<evidence type="ECO:0000256" key="1">
    <source>
        <dbReference type="SAM" id="Phobius"/>
    </source>
</evidence>
<dbReference type="eggNOG" id="ENOG502Z89H">
    <property type="taxonomic scope" value="Bacteria"/>
</dbReference>
<dbReference type="OrthoDB" id="2689879at2"/>
<proteinExistence type="predicted"/>
<evidence type="ECO:0000313" key="3">
    <source>
        <dbReference type="Proteomes" id="UP000030401"/>
    </source>
</evidence>
<dbReference type="Proteomes" id="UP000030401">
    <property type="component" value="Unassembled WGS sequence"/>
</dbReference>
<dbReference type="STRING" id="1385512.N784_15720"/>
<evidence type="ECO:0000313" key="2">
    <source>
        <dbReference type="EMBL" id="KGX87399.1"/>
    </source>
</evidence>
<name>A0A0A5G5R6_9BACI</name>
<dbReference type="EMBL" id="AVPG01000007">
    <property type="protein sequence ID" value="KGX87399.1"/>
    <property type="molecule type" value="Genomic_DNA"/>
</dbReference>
<gene>
    <name evidence="2" type="ORF">N784_15720</name>
</gene>
<keyword evidence="1" id="KW-1133">Transmembrane helix</keyword>
<dbReference type="AlphaFoldDB" id="A0A0A5G5R6"/>
<accession>A0A0A5G5R6</accession>
<comment type="caution">
    <text evidence="2">The sequence shown here is derived from an EMBL/GenBank/DDBJ whole genome shotgun (WGS) entry which is preliminary data.</text>
</comment>